<keyword evidence="3 6" id="KW-0479">Metal-binding</keyword>
<comment type="similarity">
    <text evidence="2 6">Belongs to the metallo-dependent hydrolases superfamily. DHOase family. Class I DHOase subfamily.</text>
</comment>
<feature type="binding site" evidence="6">
    <location>
        <position position="60"/>
    </location>
    <ligand>
        <name>Zn(2+)</name>
        <dbReference type="ChEBI" id="CHEBI:29105"/>
        <label>1</label>
    </ligand>
</feature>
<feature type="binding site" evidence="6">
    <location>
        <position position="305"/>
    </location>
    <ligand>
        <name>Zn(2+)</name>
        <dbReference type="ChEBI" id="CHEBI:29105"/>
        <label>1</label>
    </ligand>
</feature>
<evidence type="ECO:0000256" key="2">
    <source>
        <dbReference type="ARBA" id="ARBA00010286"/>
    </source>
</evidence>
<dbReference type="GO" id="GO:0005737">
    <property type="term" value="C:cytoplasm"/>
    <property type="evidence" value="ECO:0007669"/>
    <property type="project" value="TreeGrafter"/>
</dbReference>
<evidence type="ECO:0000259" key="7">
    <source>
        <dbReference type="Pfam" id="PF01979"/>
    </source>
</evidence>
<evidence type="ECO:0000313" key="9">
    <source>
        <dbReference type="Proteomes" id="UP000198943"/>
    </source>
</evidence>
<organism evidence="8 9">
    <name type="scientific">Succiniclasticum ruminis</name>
    <dbReference type="NCBI Taxonomy" id="40841"/>
    <lineage>
        <taxon>Bacteria</taxon>
        <taxon>Bacillati</taxon>
        <taxon>Bacillota</taxon>
        <taxon>Negativicutes</taxon>
        <taxon>Acidaminococcales</taxon>
        <taxon>Acidaminococcaceae</taxon>
        <taxon>Succiniclasticum</taxon>
    </lineage>
</organism>
<dbReference type="SUPFAM" id="SSF51338">
    <property type="entry name" value="Composite domain of metallo-dependent hydrolases"/>
    <property type="match status" value="1"/>
</dbReference>
<dbReference type="InterPro" id="IPR011059">
    <property type="entry name" value="Metal-dep_hydrolase_composite"/>
</dbReference>
<feature type="binding site" evidence="6">
    <location>
        <position position="309"/>
    </location>
    <ligand>
        <name>substrate</name>
    </ligand>
</feature>
<comment type="catalytic activity">
    <reaction evidence="6">
        <text>(S)-dihydroorotate + H2O = N-carbamoyl-L-aspartate + H(+)</text>
        <dbReference type="Rhea" id="RHEA:24296"/>
        <dbReference type="ChEBI" id="CHEBI:15377"/>
        <dbReference type="ChEBI" id="CHEBI:15378"/>
        <dbReference type="ChEBI" id="CHEBI:30864"/>
        <dbReference type="ChEBI" id="CHEBI:32814"/>
        <dbReference type="EC" id="3.5.2.3"/>
    </reaction>
</comment>
<evidence type="ECO:0000256" key="5">
    <source>
        <dbReference type="ARBA" id="ARBA00022975"/>
    </source>
</evidence>
<dbReference type="RefSeq" id="WP_093730426.1">
    <property type="nucleotide sequence ID" value="NZ_FMYW01000008.1"/>
</dbReference>
<feature type="binding site" evidence="6">
    <location>
        <position position="152"/>
    </location>
    <ligand>
        <name>Zn(2+)</name>
        <dbReference type="ChEBI" id="CHEBI:29105"/>
        <label>1</label>
    </ligand>
</feature>
<gene>
    <name evidence="6" type="primary">pyrC</name>
    <name evidence="8" type="ORF">SAMN04487864_108103</name>
</gene>
<evidence type="ECO:0000256" key="4">
    <source>
        <dbReference type="ARBA" id="ARBA00022801"/>
    </source>
</evidence>
<feature type="binding site" evidence="6">
    <location>
        <position position="152"/>
    </location>
    <ligand>
        <name>Zn(2+)</name>
        <dbReference type="ChEBI" id="CHEBI:29105"/>
        <label>2</label>
    </ligand>
</feature>
<reference evidence="9" key="1">
    <citation type="submission" date="2016-10" db="EMBL/GenBank/DDBJ databases">
        <authorList>
            <person name="Varghese N."/>
            <person name="Submissions S."/>
        </authorList>
    </citation>
    <scope>NUCLEOTIDE SEQUENCE [LARGE SCALE GENOMIC DNA]</scope>
    <source>
        <strain evidence="9">DSM 11005</strain>
    </source>
</reference>
<dbReference type="NCBIfam" id="TIGR00857">
    <property type="entry name" value="pyrC_multi"/>
    <property type="match status" value="1"/>
</dbReference>
<evidence type="ECO:0000256" key="1">
    <source>
        <dbReference type="ARBA" id="ARBA00002368"/>
    </source>
</evidence>
<dbReference type="GO" id="GO:0044205">
    <property type="term" value="P:'de novo' UMP biosynthetic process"/>
    <property type="evidence" value="ECO:0007669"/>
    <property type="project" value="UniProtKB-UniRule"/>
</dbReference>
<feature type="active site" evidence="6">
    <location>
        <position position="305"/>
    </location>
</feature>
<dbReference type="AlphaFoldDB" id="A0A1G6M155"/>
<dbReference type="UniPathway" id="UPA00070">
    <property type="reaction ID" value="UER00117"/>
</dbReference>
<evidence type="ECO:0000256" key="6">
    <source>
        <dbReference type="HAMAP-Rule" id="MF_00220"/>
    </source>
</evidence>
<feature type="binding site" evidence="6">
    <location>
        <position position="94"/>
    </location>
    <ligand>
        <name>substrate</name>
    </ligand>
</feature>
<dbReference type="GO" id="GO:0004038">
    <property type="term" value="F:allantoinase activity"/>
    <property type="evidence" value="ECO:0007669"/>
    <property type="project" value="TreeGrafter"/>
</dbReference>
<feature type="binding site" evidence="6">
    <location>
        <position position="179"/>
    </location>
    <ligand>
        <name>Zn(2+)</name>
        <dbReference type="ChEBI" id="CHEBI:29105"/>
        <label>2</label>
    </ligand>
</feature>
<keyword evidence="5 6" id="KW-0665">Pyrimidine biosynthesis</keyword>
<dbReference type="GO" id="GO:0006145">
    <property type="term" value="P:purine nucleobase catabolic process"/>
    <property type="evidence" value="ECO:0007669"/>
    <property type="project" value="TreeGrafter"/>
</dbReference>
<evidence type="ECO:0000313" key="8">
    <source>
        <dbReference type="EMBL" id="SDC48686.1"/>
    </source>
</evidence>
<keyword evidence="9" id="KW-1185">Reference proteome</keyword>
<dbReference type="GO" id="GO:0004151">
    <property type="term" value="F:dihydroorotase activity"/>
    <property type="evidence" value="ECO:0007669"/>
    <property type="project" value="UniProtKB-UniRule"/>
</dbReference>
<dbReference type="PANTHER" id="PTHR43668">
    <property type="entry name" value="ALLANTOINASE"/>
    <property type="match status" value="1"/>
</dbReference>
<feature type="binding site" evidence="6">
    <location>
        <position position="62"/>
    </location>
    <ligand>
        <name>Zn(2+)</name>
        <dbReference type="ChEBI" id="CHEBI:29105"/>
        <label>1</label>
    </ligand>
</feature>
<dbReference type="GO" id="GO:0008270">
    <property type="term" value="F:zinc ion binding"/>
    <property type="evidence" value="ECO:0007669"/>
    <property type="project" value="UniProtKB-UniRule"/>
</dbReference>
<dbReference type="InterPro" id="IPR050138">
    <property type="entry name" value="DHOase/Allantoinase_Hydrolase"/>
</dbReference>
<dbReference type="InterPro" id="IPR032466">
    <property type="entry name" value="Metal_Hydrolase"/>
</dbReference>
<comment type="cofactor">
    <cofactor evidence="6">
        <name>Zn(2+)</name>
        <dbReference type="ChEBI" id="CHEBI:29105"/>
    </cofactor>
    <text evidence="6">Binds 2 Zn(2+) ions per subunit.</text>
</comment>
<dbReference type="HAMAP" id="MF_00220_B">
    <property type="entry name" value="PyrC_classI_B"/>
    <property type="match status" value="1"/>
</dbReference>
<name>A0A1G6M155_9FIRM</name>
<sequence>MKLLIKNGRVVDPSQKLDEICDVLVADGKIAKVAKNITDKADETYDAAGKVVAPGFIDMHTHLREPGLEAKESIRTGTMAAAAGGITTIACMPNTKPAISTSIVVSGIKERAAKEGYVNVEVIGSISKDEEGKELAEMGDMLEKGAVAFSDDGHYVYSSRLLMNAAKYMTSFDAPLISHSIESELNADGYMHEGAVSAKIGVPGVPSVAEDIAVARDVLVAGYTGAHIHIAHVASKGAADIIRQAKAKGYPVTAEVTVHHLTLTDEACLGYSTATRVSPPLRSQDHVDAMRAALLDGTIDIIVTDHAPHAPEEKDVEFRKAPNGFCGLETAVGVVLTDLYHKNVLTLKQVVDKMSCSPARIFNLKAGTLKAGAPADITILDLDKEWTVDSKKFYTVGKVTPFEGKHCKGKAVATVVAGKFVMKDGAVCEK</sequence>
<dbReference type="Pfam" id="PF01979">
    <property type="entry name" value="Amidohydro_1"/>
    <property type="match status" value="1"/>
</dbReference>
<keyword evidence="4 6" id="KW-0378">Hydrolase</keyword>
<dbReference type="SUPFAM" id="SSF51556">
    <property type="entry name" value="Metallo-dependent hydrolases"/>
    <property type="match status" value="1"/>
</dbReference>
<protein>
    <recommendedName>
        <fullName evidence="6">Dihydroorotase</fullName>
        <shortName evidence="6">DHOase</shortName>
        <ecNumber evidence="6">3.5.2.3</ecNumber>
    </recommendedName>
</protein>
<dbReference type="PANTHER" id="PTHR43668:SF2">
    <property type="entry name" value="ALLANTOINASE"/>
    <property type="match status" value="1"/>
</dbReference>
<feature type="binding site" evidence="6">
    <location>
        <position position="232"/>
    </location>
    <ligand>
        <name>Zn(2+)</name>
        <dbReference type="ChEBI" id="CHEBI:29105"/>
        <label>2</label>
    </ligand>
</feature>
<dbReference type="CDD" id="cd01317">
    <property type="entry name" value="DHOase_IIa"/>
    <property type="match status" value="1"/>
</dbReference>
<dbReference type="EC" id="3.5.2.3" evidence="6"/>
<dbReference type="Gene3D" id="3.20.20.140">
    <property type="entry name" value="Metal-dependent hydrolases"/>
    <property type="match status" value="1"/>
</dbReference>
<comment type="pathway">
    <text evidence="6">Pyrimidine metabolism; UMP biosynthesis via de novo pathway; (S)-dihydroorotate from bicarbonate: step 3/3.</text>
</comment>
<dbReference type="OrthoDB" id="9765462at2"/>
<keyword evidence="6" id="KW-0862">Zinc</keyword>
<feature type="domain" description="Amidohydrolase-related" evidence="7">
    <location>
        <begin position="51"/>
        <end position="421"/>
    </location>
</feature>
<comment type="caution">
    <text evidence="6">Lacks conserved residue(s) required for the propagation of feature annotation.</text>
</comment>
<dbReference type="EMBL" id="FMYW01000008">
    <property type="protein sequence ID" value="SDC48686.1"/>
    <property type="molecule type" value="Genomic_DNA"/>
</dbReference>
<comment type="function">
    <text evidence="1 6">Catalyzes the reversible cyclization of carbamoyl aspartate to dihydroorotate.</text>
</comment>
<dbReference type="InterPro" id="IPR004722">
    <property type="entry name" value="DHOase"/>
</dbReference>
<dbReference type="PROSITE" id="PS00483">
    <property type="entry name" value="DIHYDROOROTASE_2"/>
    <property type="match status" value="1"/>
</dbReference>
<evidence type="ECO:0000256" key="3">
    <source>
        <dbReference type="ARBA" id="ARBA00022723"/>
    </source>
</evidence>
<dbReference type="Proteomes" id="UP000198943">
    <property type="component" value="Unassembled WGS sequence"/>
</dbReference>
<proteinExistence type="inferred from homology"/>
<dbReference type="InterPro" id="IPR002195">
    <property type="entry name" value="Dihydroorotase_CS"/>
</dbReference>
<feature type="binding site" evidence="6">
    <location>
        <begin position="62"/>
        <end position="64"/>
    </location>
    <ligand>
        <name>substrate</name>
    </ligand>
</feature>
<accession>A0A1G6M155</accession>
<dbReference type="InterPro" id="IPR006680">
    <property type="entry name" value="Amidohydro-rel"/>
</dbReference>